<proteinExistence type="predicted"/>
<evidence type="ECO:0000256" key="1">
    <source>
        <dbReference type="SAM" id="MobiDB-lite"/>
    </source>
</evidence>
<evidence type="ECO:0000313" key="2">
    <source>
        <dbReference type="EMBL" id="QRV02054.1"/>
    </source>
</evidence>
<dbReference type="RefSeq" id="WP_204424255.1">
    <property type="nucleotide sequence ID" value="NZ_CP070228.1"/>
</dbReference>
<gene>
    <name evidence="2" type="ORF">JTE88_08270</name>
</gene>
<dbReference type="Proteomes" id="UP000602653">
    <property type="component" value="Chromosome"/>
</dbReference>
<accession>A0ABX7IHX6</accession>
<organism evidence="2 3">
    <name type="scientific">Arcanobacterium phocisimile</name>
    <dbReference type="NCBI Taxonomy" id="1302235"/>
    <lineage>
        <taxon>Bacteria</taxon>
        <taxon>Bacillati</taxon>
        <taxon>Actinomycetota</taxon>
        <taxon>Actinomycetes</taxon>
        <taxon>Actinomycetales</taxon>
        <taxon>Actinomycetaceae</taxon>
        <taxon>Arcanobacterium</taxon>
    </lineage>
</organism>
<feature type="region of interest" description="Disordered" evidence="1">
    <location>
        <begin position="20"/>
        <end position="45"/>
    </location>
</feature>
<keyword evidence="3" id="KW-1185">Reference proteome</keyword>
<protein>
    <submittedName>
        <fullName evidence="2">Uncharacterized protein</fullName>
    </submittedName>
</protein>
<name>A0ABX7IHX6_9ACTO</name>
<dbReference type="EMBL" id="CP070228">
    <property type="protein sequence ID" value="QRV02054.1"/>
    <property type="molecule type" value="Genomic_DNA"/>
</dbReference>
<sequence>MKTPNLETLNSLQKAPVNDPIVAGAPMAGTAGNASHASKASNAGTKFTIRLKQSDMGIIRAAYLHDLSSGIFQGSLSAWATHALLGKANAVEKQKGAPLREVNTGVIPRGRLN</sequence>
<reference evidence="2 3" key="1">
    <citation type="submission" date="2021-02" db="EMBL/GenBank/DDBJ databases">
        <title>Complete Genome Sequence of Arcanobacterium phocisimile strain DSM 26142T from a harbour seal.</title>
        <authorList>
            <person name="Borowiak M."/>
            <person name="Alssahen M."/>
            <person name="Malorny B."/>
            <person name="Laemmler C."/>
            <person name="Siebert U."/>
            <person name="Ploetz M."/>
            <person name="Abdulmawjood A."/>
        </authorList>
    </citation>
    <scope>NUCLEOTIDE SEQUENCE [LARGE SCALE GENOMIC DNA]</scope>
    <source>
        <strain evidence="2 3">DSM 26142</strain>
    </source>
</reference>
<feature type="compositionally biased region" description="Polar residues" evidence="1">
    <location>
        <begin position="32"/>
        <end position="45"/>
    </location>
</feature>
<evidence type="ECO:0000313" key="3">
    <source>
        <dbReference type="Proteomes" id="UP000602653"/>
    </source>
</evidence>